<accession>A0ACC0RKK1</accession>
<evidence type="ECO:0000313" key="1">
    <source>
        <dbReference type="EMBL" id="KAI9377080.1"/>
    </source>
</evidence>
<protein>
    <submittedName>
        <fullName evidence="1">Uncharacterized protein</fullName>
    </submittedName>
</protein>
<dbReference type="Proteomes" id="UP000006729">
    <property type="component" value="Chromosome 19"/>
</dbReference>
<sequence length="551" mass="63767">MENTNQQNNSRGKADFPPSLWGCSFAPFCFPQMEFKSYSRQVEELKENVKDMLMASKKDPVEHIEFINLLCRLGVSYHFDKEIENNLKEIFADLPNLLEKHDFDLYTLSLLFRVFRQHGFKMPCVVFDKFKDTKGEFKETIINDVKGILGLYEASFLSVHGEQVLDEALVFTKANLESSAMQSSPRLADHIRNALIRPFHKGVPRIEARKYISFYEEDESRNDTLLKFAKIDFNRVQLLHRQELSNLSRWWNDFKLSVEFPYAKDGIVEVYFRANGVHFEPQYAFSRMVVTKYTKIVSLLDDTCDAHASFEEIQLFTNAIERCCMDAINQLPAEYLKVLYSALLDLFSETESDMGKQGLSYALYYVKEAFKELTRGYQAEAQWVPLGHGQPFGVDVPNRLETTRYGVIMAAFNVVKDEVAGEEEYEWLKSNPKIMKAGKMICRLVKDIVGHEVEQKRGDSASGVERFMKQYDVSEKKAIEEIQKMVANGWKDINEDCMRPTNAPMRLLQQIVNLVRVTEVTYGHNDDAYTIPQSLKDYVTLLYVEKVPMCE</sequence>
<proteinExistence type="predicted"/>
<name>A0ACC0RKK1_POPTR</name>
<keyword evidence="2" id="KW-1185">Reference proteome</keyword>
<organism evidence="1 2">
    <name type="scientific">Populus trichocarpa</name>
    <name type="common">Western balsam poplar</name>
    <name type="synonym">Populus balsamifera subsp. trichocarpa</name>
    <dbReference type="NCBI Taxonomy" id="3694"/>
    <lineage>
        <taxon>Eukaryota</taxon>
        <taxon>Viridiplantae</taxon>
        <taxon>Streptophyta</taxon>
        <taxon>Embryophyta</taxon>
        <taxon>Tracheophyta</taxon>
        <taxon>Spermatophyta</taxon>
        <taxon>Magnoliopsida</taxon>
        <taxon>eudicotyledons</taxon>
        <taxon>Gunneridae</taxon>
        <taxon>Pentapetalae</taxon>
        <taxon>rosids</taxon>
        <taxon>fabids</taxon>
        <taxon>Malpighiales</taxon>
        <taxon>Salicaceae</taxon>
        <taxon>Saliceae</taxon>
        <taxon>Populus</taxon>
    </lineage>
</organism>
<evidence type="ECO:0000313" key="2">
    <source>
        <dbReference type="Proteomes" id="UP000006729"/>
    </source>
</evidence>
<comment type="caution">
    <text evidence="1">The sequence shown here is derived from an EMBL/GenBank/DDBJ whole genome shotgun (WGS) entry which is preliminary data.</text>
</comment>
<dbReference type="EMBL" id="CM009308">
    <property type="protein sequence ID" value="KAI9377080.1"/>
    <property type="molecule type" value="Genomic_DNA"/>
</dbReference>
<gene>
    <name evidence="1" type="ORF">POPTR_019G016122v4</name>
</gene>
<reference evidence="1 2" key="1">
    <citation type="journal article" date="2006" name="Science">
        <title>The genome of black cottonwood, Populus trichocarpa (Torr. &amp; Gray).</title>
        <authorList>
            <person name="Tuskan G.A."/>
            <person name="Difazio S."/>
            <person name="Jansson S."/>
            <person name="Bohlmann J."/>
            <person name="Grigoriev I."/>
            <person name="Hellsten U."/>
            <person name="Putnam N."/>
            <person name="Ralph S."/>
            <person name="Rombauts S."/>
            <person name="Salamov A."/>
            <person name="Schein J."/>
            <person name="Sterck L."/>
            <person name="Aerts A."/>
            <person name="Bhalerao R.R."/>
            <person name="Bhalerao R.P."/>
            <person name="Blaudez D."/>
            <person name="Boerjan W."/>
            <person name="Brun A."/>
            <person name="Brunner A."/>
            <person name="Busov V."/>
            <person name="Campbell M."/>
            <person name="Carlson J."/>
            <person name="Chalot M."/>
            <person name="Chapman J."/>
            <person name="Chen G.L."/>
            <person name="Cooper D."/>
            <person name="Coutinho P.M."/>
            <person name="Couturier J."/>
            <person name="Covert S."/>
            <person name="Cronk Q."/>
            <person name="Cunningham R."/>
            <person name="Davis J."/>
            <person name="Degroeve S."/>
            <person name="Dejardin A."/>
            <person name="Depamphilis C."/>
            <person name="Detter J."/>
            <person name="Dirks B."/>
            <person name="Dubchak I."/>
            <person name="Duplessis S."/>
            <person name="Ehlting J."/>
            <person name="Ellis B."/>
            <person name="Gendler K."/>
            <person name="Goodstein D."/>
            <person name="Gribskov M."/>
            <person name="Grimwood J."/>
            <person name="Groover A."/>
            <person name="Gunter L."/>
            <person name="Hamberger B."/>
            <person name="Heinze B."/>
            <person name="Helariutta Y."/>
            <person name="Henrissat B."/>
            <person name="Holligan D."/>
            <person name="Holt R."/>
            <person name="Huang W."/>
            <person name="Islam-Faridi N."/>
            <person name="Jones S."/>
            <person name="Jones-Rhoades M."/>
            <person name="Jorgensen R."/>
            <person name="Joshi C."/>
            <person name="Kangasjarvi J."/>
            <person name="Karlsson J."/>
            <person name="Kelleher C."/>
            <person name="Kirkpatrick R."/>
            <person name="Kirst M."/>
            <person name="Kohler A."/>
            <person name="Kalluri U."/>
            <person name="Larimer F."/>
            <person name="Leebens-Mack J."/>
            <person name="Leple J.C."/>
            <person name="Locascio P."/>
            <person name="Lou Y."/>
            <person name="Lucas S."/>
            <person name="Martin F."/>
            <person name="Montanini B."/>
            <person name="Napoli C."/>
            <person name="Nelson D.R."/>
            <person name="Nelson C."/>
            <person name="Nieminen K."/>
            <person name="Nilsson O."/>
            <person name="Pereda V."/>
            <person name="Peter G."/>
            <person name="Philippe R."/>
            <person name="Pilate G."/>
            <person name="Poliakov A."/>
            <person name="Razumovskaya J."/>
            <person name="Richardson P."/>
            <person name="Rinaldi C."/>
            <person name="Ritland K."/>
            <person name="Rouze P."/>
            <person name="Ryaboy D."/>
            <person name="Schmutz J."/>
            <person name="Schrader J."/>
            <person name="Segerman B."/>
            <person name="Shin H."/>
            <person name="Siddiqui A."/>
            <person name="Sterky F."/>
            <person name="Terry A."/>
            <person name="Tsai C.J."/>
            <person name="Uberbacher E."/>
            <person name="Unneberg P."/>
            <person name="Vahala J."/>
            <person name="Wall K."/>
            <person name="Wessler S."/>
            <person name="Yang G."/>
            <person name="Yin T."/>
            <person name="Douglas C."/>
            <person name="Marra M."/>
            <person name="Sandberg G."/>
            <person name="Van de Peer Y."/>
            <person name="Rokhsar D."/>
        </authorList>
    </citation>
    <scope>NUCLEOTIDE SEQUENCE [LARGE SCALE GENOMIC DNA]</scope>
    <source>
        <strain evidence="2">cv. Nisqually</strain>
    </source>
</reference>